<dbReference type="HOGENOM" id="CLU_1364120_0_0_6"/>
<dbReference type="RefSeq" id="WP_025420833.1">
    <property type="nucleotide sequence ID" value="NZ_CP006569.1"/>
</dbReference>
<dbReference type="OrthoDB" id="9775724at2"/>
<reference evidence="1 2" key="1">
    <citation type="journal article" date="2014" name="Genome Biol. Evol.">
        <title>Genome degeneration and adaptation in a nascent stage of symbiosis.</title>
        <authorList>
            <person name="Oakeson K.F."/>
            <person name="Gil R."/>
            <person name="Clayton A.L."/>
            <person name="Dunn D.M."/>
            <person name="von Niederhausern A.C."/>
            <person name="Hamil C."/>
            <person name="Aoyagi A."/>
            <person name="Duval B."/>
            <person name="Baca A."/>
            <person name="Silva F.J."/>
            <person name="Vallier A."/>
            <person name="Jackson D.G."/>
            <person name="Latorre A."/>
            <person name="Weiss R.B."/>
            <person name="Heddi A."/>
            <person name="Moya A."/>
            <person name="Dale C."/>
        </authorList>
    </citation>
    <scope>NUCLEOTIDE SEQUENCE [LARGE SCALE GENOMIC DNA]</scope>
    <source>
        <strain evidence="1 2">HS1</strain>
    </source>
</reference>
<protein>
    <recommendedName>
        <fullName evidence="3">Lipoprotein</fullName>
    </recommendedName>
</protein>
<dbReference type="PATRIC" id="fig|1239307.3.peg.650"/>
<dbReference type="Proteomes" id="UP000019028">
    <property type="component" value="Chromosome"/>
</dbReference>
<gene>
    <name evidence="1" type="ORF">Sant_0605</name>
</gene>
<dbReference type="AlphaFoldDB" id="W0HPA9"/>
<evidence type="ECO:0000313" key="2">
    <source>
        <dbReference type="Proteomes" id="UP000019028"/>
    </source>
</evidence>
<dbReference type="KEGG" id="sod:Sant_0605"/>
<keyword evidence="2" id="KW-1185">Reference proteome</keyword>
<name>W0HPA9_9GAMM</name>
<accession>W0HPA9</accession>
<dbReference type="EMBL" id="CP006569">
    <property type="protein sequence ID" value="AHF75701.1"/>
    <property type="molecule type" value="Genomic_DNA"/>
</dbReference>
<organism evidence="1 2">
    <name type="scientific">Sodalis praecaptivus</name>
    <dbReference type="NCBI Taxonomy" id="1239307"/>
    <lineage>
        <taxon>Bacteria</taxon>
        <taxon>Pseudomonadati</taxon>
        <taxon>Pseudomonadota</taxon>
        <taxon>Gammaproteobacteria</taxon>
        <taxon>Enterobacterales</taxon>
        <taxon>Bruguierivoracaceae</taxon>
        <taxon>Sodalis</taxon>
    </lineage>
</organism>
<sequence>MMTESQPQRGGDRRLGVAIALAAALALSGCAWGPADDNPARAWLASVADPGCTAGGAVTHRQTPPMLYRALASCIRAQHYQDGVLLFALAGSYSWYDALRVDSDEAREAHSLLLAETLKSVDKRRRQAFWMVAKATLADKQGHQAICQRIQAIGKPVYLPDYLSSFAAAGALTRPMDDEAMWKAAIAGYMHCPTDVLVIR</sequence>
<evidence type="ECO:0000313" key="1">
    <source>
        <dbReference type="EMBL" id="AHF75701.1"/>
    </source>
</evidence>
<evidence type="ECO:0008006" key="3">
    <source>
        <dbReference type="Google" id="ProtNLM"/>
    </source>
</evidence>
<proteinExistence type="predicted"/>